<dbReference type="AlphaFoldDB" id="A0A8S9IFS2"/>
<feature type="region of interest" description="Disordered" evidence="1">
    <location>
        <begin position="139"/>
        <end position="175"/>
    </location>
</feature>
<proteinExistence type="predicted"/>
<dbReference type="Proteomes" id="UP000712281">
    <property type="component" value="Unassembled WGS sequence"/>
</dbReference>
<evidence type="ECO:0000313" key="2">
    <source>
        <dbReference type="EMBL" id="KAF2568579.1"/>
    </source>
</evidence>
<evidence type="ECO:0000256" key="1">
    <source>
        <dbReference type="SAM" id="MobiDB-lite"/>
    </source>
</evidence>
<organism evidence="2 3">
    <name type="scientific">Brassica cretica</name>
    <name type="common">Mustard</name>
    <dbReference type="NCBI Taxonomy" id="69181"/>
    <lineage>
        <taxon>Eukaryota</taxon>
        <taxon>Viridiplantae</taxon>
        <taxon>Streptophyta</taxon>
        <taxon>Embryophyta</taxon>
        <taxon>Tracheophyta</taxon>
        <taxon>Spermatophyta</taxon>
        <taxon>Magnoliopsida</taxon>
        <taxon>eudicotyledons</taxon>
        <taxon>Gunneridae</taxon>
        <taxon>Pentapetalae</taxon>
        <taxon>rosids</taxon>
        <taxon>malvids</taxon>
        <taxon>Brassicales</taxon>
        <taxon>Brassicaceae</taxon>
        <taxon>Brassiceae</taxon>
        <taxon>Brassica</taxon>
    </lineage>
</organism>
<dbReference type="EMBL" id="QGKW02001911">
    <property type="protein sequence ID" value="KAF2568579.1"/>
    <property type="molecule type" value="Genomic_DNA"/>
</dbReference>
<protein>
    <submittedName>
        <fullName evidence="2">Uncharacterized protein</fullName>
    </submittedName>
</protein>
<gene>
    <name evidence="2" type="ORF">F2Q68_00024979</name>
</gene>
<comment type="caution">
    <text evidence="2">The sequence shown here is derived from an EMBL/GenBank/DDBJ whole genome shotgun (WGS) entry which is preliminary data.</text>
</comment>
<sequence>MMSYVSQLQQLPSGLAYEWVIMMKAMKISRKVQCMISLPQGCVEYWLAPMKEGQCNSQSFMKVLRVQASKVASSLDQGEDVQGEHNYAINSEQGKTSGNTCTRNQYKDNTFCEFHQTKGHSTANYKVLGARLAAKQLAGELSKDNSKPSVEATTADDNHVSKSNAPSPAEETTPEMHSYSFPYALLGGGLWRDLRPTAHSAQMPRYAKEQVVSPLPRL</sequence>
<name>A0A8S9IFS2_BRACR</name>
<reference evidence="2" key="1">
    <citation type="submission" date="2019-12" db="EMBL/GenBank/DDBJ databases">
        <title>Genome sequencing and annotation of Brassica cretica.</title>
        <authorList>
            <person name="Studholme D.J."/>
            <person name="Sarris P.F."/>
        </authorList>
    </citation>
    <scope>NUCLEOTIDE SEQUENCE</scope>
    <source>
        <strain evidence="2">PFS-001/15</strain>
        <tissue evidence="2">Leaf</tissue>
    </source>
</reference>
<evidence type="ECO:0000313" key="3">
    <source>
        <dbReference type="Proteomes" id="UP000712281"/>
    </source>
</evidence>
<accession>A0A8S9IFS2</accession>